<accession>A0A1V2IKZ3</accession>
<keyword evidence="3" id="KW-1185">Reference proteome</keyword>
<keyword evidence="1" id="KW-0812">Transmembrane</keyword>
<dbReference type="InterPro" id="IPR025450">
    <property type="entry name" value="YndJ-like"/>
</dbReference>
<dbReference type="AlphaFoldDB" id="A0A1V2IKZ3"/>
<sequence length="301" mass="31313">MLVVIPWGLGLLDLDILDPLRRWWLLAAFPGAASFLVPRGPAAAALAGVYAAGTIALLVALPEVTGRAPVRRPSAWTTRPATTRQATIRQATAATRLAAWSAPVRAAMASALVAPVIASSALVAARGGYPLFGFSPTVLTLTVAHFHYAGFAAALIAALVCRALPGDPRAGAAAWSVPAGTLVVLAGFFLSDWVELAGAAILTAGLWLAAWLTWTRIRPRGERLTRWLMVISCAVLPVSMALALSWAVGRAAGLPHLSVAWMIATHGVTNALGFAVCALLAWRTLDRPALATPTPATSTEA</sequence>
<evidence type="ECO:0000256" key="1">
    <source>
        <dbReference type="SAM" id="Phobius"/>
    </source>
</evidence>
<keyword evidence="1" id="KW-1133">Transmembrane helix</keyword>
<protein>
    <recommendedName>
        <fullName evidence="4">YndJ-like protein</fullName>
    </recommendedName>
</protein>
<name>A0A1V2IKZ3_9ACTN</name>
<dbReference type="EMBL" id="MOMC01000003">
    <property type="protein sequence ID" value="ONH33705.1"/>
    <property type="molecule type" value="Genomic_DNA"/>
</dbReference>
<feature type="transmembrane region" description="Helical" evidence="1">
    <location>
        <begin position="172"/>
        <end position="190"/>
    </location>
</feature>
<comment type="caution">
    <text evidence="2">The sequence shown here is derived from an EMBL/GenBank/DDBJ whole genome shotgun (WGS) entry which is preliminary data.</text>
</comment>
<feature type="transmembrane region" description="Helical" evidence="1">
    <location>
        <begin position="227"/>
        <end position="247"/>
    </location>
</feature>
<feature type="transmembrane region" description="Helical" evidence="1">
    <location>
        <begin position="259"/>
        <end position="282"/>
    </location>
</feature>
<keyword evidence="1" id="KW-0472">Membrane</keyword>
<evidence type="ECO:0000313" key="2">
    <source>
        <dbReference type="EMBL" id="ONH33705.1"/>
    </source>
</evidence>
<dbReference type="Pfam" id="PF14158">
    <property type="entry name" value="YndJ"/>
    <property type="match status" value="1"/>
</dbReference>
<gene>
    <name evidence="2" type="ORF">BL253_00860</name>
</gene>
<feature type="transmembrane region" description="Helical" evidence="1">
    <location>
        <begin position="145"/>
        <end position="165"/>
    </location>
</feature>
<feature type="transmembrane region" description="Helical" evidence="1">
    <location>
        <begin position="106"/>
        <end position="125"/>
    </location>
</feature>
<dbReference type="Proteomes" id="UP000188929">
    <property type="component" value="Unassembled WGS sequence"/>
</dbReference>
<evidence type="ECO:0000313" key="3">
    <source>
        <dbReference type="Proteomes" id="UP000188929"/>
    </source>
</evidence>
<organism evidence="2 3">
    <name type="scientific">Pseudofrankia asymbiotica</name>
    <dbReference type="NCBI Taxonomy" id="1834516"/>
    <lineage>
        <taxon>Bacteria</taxon>
        <taxon>Bacillati</taxon>
        <taxon>Actinomycetota</taxon>
        <taxon>Actinomycetes</taxon>
        <taxon>Frankiales</taxon>
        <taxon>Frankiaceae</taxon>
        <taxon>Pseudofrankia</taxon>
    </lineage>
</organism>
<feature type="transmembrane region" description="Helical" evidence="1">
    <location>
        <begin position="43"/>
        <end position="62"/>
    </location>
</feature>
<reference evidence="3" key="1">
    <citation type="submission" date="2016-10" db="EMBL/GenBank/DDBJ databases">
        <title>Frankia sp. NRRL B-16386 Genome sequencing.</title>
        <authorList>
            <person name="Ghodhbane-Gtari F."/>
            <person name="Swanson E."/>
            <person name="Gueddou A."/>
            <person name="Hezbri K."/>
            <person name="Ktari K."/>
            <person name="Nouioui I."/>
            <person name="Morris K."/>
            <person name="Simpson S."/>
            <person name="Abebe-Akele F."/>
            <person name="Thomas K."/>
            <person name="Gtari M."/>
            <person name="Tisa L.S."/>
        </authorList>
    </citation>
    <scope>NUCLEOTIDE SEQUENCE [LARGE SCALE GENOMIC DNA]</scope>
    <source>
        <strain evidence="3">NRRL B-16386</strain>
    </source>
</reference>
<evidence type="ECO:0008006" key="4">
    <source>
        <dbReference type="Google" id="ProtNLM"/>
    </source>
</evidence>
<feature type="transmembrane region" description="Helical" evidence="1">
    <location>
        <begin position="196"/>
        <end position="215"/>
    </location>
</feature>
<dbReference type="STRING" id="1834516.BL253_00860"/>
<proteinExistence type="predicted"/>